<dbReference type="EMBL" id="UINC01061502">
    <property type="protein sequence ID" value="SVB87143.1"/>
    <property type="molecule type" value="Genomic_DNA"/>
</dbReference>
<protein>
    <recommendedName>
        <fullName evidence="2">TFIIS-type domain-containing protein</fullName>
    </recommendedName>
</protein>
<name>A0A382HKE7_9ZZZZ</name>
<organism evidence="1">
    <name type="scientific">marine metagenome</name>
    <dbReference type="NCBI Taxonomy" id="408172"/>
    <lineage>
        <taxon>unclassified sequences</taxon>
        <taxon>metagenomes</taxon>
        <taxon>ecological metagenomes</taxon>
    </lineage>
</organism>
<gene>
    <name evidence="1" type="ORF">METZ01_LOCUS239997</name>
</gene>
<reference evidence="1" key="1">
    <citation type="submission" date="2018-05" db="EMBL/GenBank/DDBJ databases">
        <authorList>
            <person name="Lanie J.A."/>
            <person name="Ng W.-L."/>
            <person name="Kazmierczak K.M."/>
            <person name="Andrzejewski T.M."/>
            <person name="Davidsen T.M."/>
            <person name="Wayne K.J."/>
            <person name="Tettelin H."/>
            <person name="Glass J.I."/>
            <person name="Rusch D."/>
            <person name="Podicherti R."/>
            <person name="Tsui H.-C.T."/>
            <person name="Winkler M.E."/>
        </authorList>
    </citation>
    <scope>NUCLEOTIDE SEQUENCE</scope>
</reference>
<proteinExistence type="predicted"/>
<evidence type="ECO:0008006" key="2">
    <source>
        <dbReference type="Google" id="ProtNLM"/>
    </source>
</evidence>
<sequence length="124" mass="14428">RSRYFWVDLDNSDFSEQEITSSLFFDILWLYSADPRNNSVLSKNPIKEKLWQDFYKGKVTFEIHSTIVIEKKSKDRPLFGSGPTCEECGNGTIPTASHTDYTKKITQTYSCVNKKCGNRWVERD</sequence>
<evidence type="ECO:0000313" key="1">
    <source>
        <dbReference type="EMBL" id="SVB87143.1"/>
    </source>
</evidence>
<accession>A0A382HKE7</accession>
<dbReference type="AlphaFoldDB" id="A0A382HKE7"/>
<feature type="non-terminal residue" evidence="1">
    <location>
        <position position="1"/>
    </location>
</feature>